<proteinExistence type="predicted"/>
<protein>
    <submittedName>
        <fullName evidence="1">Uncharacterized protein</fullName>
    </submittedName>
</protein>
<sequence length="95" mass="10213">MALRKKSSSISPMKSLCIVFVVLLLMMGTQFRAVHCRALRELKSATTAEQVEADELRAVAKFDVSSRNSSVGSFSSLRGFSFKLASGPSTKGPGN</sequence>
<reference evidence="1" key="1">
    <citation type="submission" date="2019-11" db="EMBL/GenBank/DDBJ databases">
        <authorList>
            <person name="Liu Y."/>
            <person name="Hou J."/>
            <person name="Li T.-Q."/>
            <person name="Guan C.-H."/>
            <person name="Wu X."/>
            <person name="Wu H.-Z."/>
            <person name="Ling F."/>
            <person name="Zhang R."/>
            <person name="Shi X.-G."/>
            <person name="Ren J.-P."/>
            <person name="Chen E.-F."/>
            <person name="Sun J.-M."/>
        </authorList>
    </citation>
    <scope>NUCLEOTIDE SEQUENCE</scope>
    <source>
        <strain evidence="1">Adult_tree_wgs_1</strain>
        <tissue evidence="1">Leaves</tissue>
    </source>
</reference>
<evidence type="ECO:0000313" key="2">
    <source>
        <dbReference type="Proteomes" id="UP000626092"/>
    </source>
</evidence>
<dbReference type="EMBL" id="WJXA01000007">
    <property type="protein sequence ID" value="KAF7137179.1"/>
    <property type="molecule type" value="Genomic_DNA"/>
</dbReference>
<accession>A0A834LJV2</accession>
<dbReference type="Proteomes" id="UP000626092">
    <property type="component" value="Unassembled WGS sequence"/>
</dbReference>
<keyword evidence="2" id="KW-1185">Reference proteome</keyword>
<gene>
    <name evidence="1" type="ORF">RHSIM_Rhsim07G0223500</name>
</gene>
<dbReference type="OrthoDB" id="998583at2759"/>
<evidence type="ECO:0000313" key="1">
    <source>
        <dbReference type="EMBL" id="KAF7137179.1"/>
    </source>
</evidence>
<dbReference type="AlphaFoldDB" id="A0A834LJV2"/>
<name>A0A834LJV2_RHOSS</name>
<comment type="caution">
    <text evidence="1">The sequence shown here is derived from an EMBL/GenBank/DDBJ whole genome shotgun (WGS) entry which is preliminary data.</text>
</comment>
<organism evidence="1 2">
    <name type="scientific">Rhododendron simsii</name>
    <name type="common">Sims's rhododendron</name>
    <dbReference type="NCBI Taxonomy" id="118357"/>
    <lineage>
        <taxon>Eukaryota</taxon>
        <taxon>Viridiplantae</taxon>
        <taxon>Streptophyta</taxon>
        <taxon>Embryophyta</taxon>
        <taxon>Tracheophyta</taxon>
        <taxon>Spermatophyta</taxon>
        <taxon>Magnoliopsida</taxon>
        <taxon>eudicotyledons</taxon>
        <taxon>Gunneridae</taxon>
        <taxon>Pentapetalae</taxon>
        <taxon>asterids</taxon>
        <taxon>Ericales</taxon>
        <taxon>Ericaceae</taxon>
        <taxon>Ericoideae</taxon>
        <taxon>Rhodoreae</taxon>
        <taxon>Rhododendron</taxon>
    </lineage>
</organism>